<name>A0A8G2FC98_9BACT</name>
<gene>
    <name evidence="1" type="ORF">SAMN05660830_03099</name>
</gene>
<proteinExistence type="predicted"/>
<accession>A0A8G2FC98</accession>
<dbReference type="RefSeq" id="WP_019999273.1">
    <property type="nucleotide sequence ID" value="NZ_CP192220.1"/>
</dbReference>
<dbReference type="Proteomes" id="UP000184001">
    <property type="component" value="Unassembled WGS sequence"/>
</dbReference>
<dbReference type="EMBL" id="FQZR01000011">
    <property type="protein sequence ID" value="SHJ72759.1"/>
    <property type="molecule type" value="Genomic_DNA"/>
</dbReference>
<sequence length="97" mass="11516">MNKLDRKLWTPVELEIPPINQISRVLLEHYNDDERLDMTTEHLAIGKDDKSVLMTTNKHERKHRLHKVTAWQPINLLDKTTMLEVTEFLTEIAKEEK</sequence>
<organism evidence="1 2">
    <name type="scientific">Halodesulfovibrio aestuarii</name>
    <dbReference type="NCBI Taxonomy" id="126333"/>
    <lineage>
        <taxon>Bacteria</taxon>
        <taxon>Pseudomonadati</taxon>
        <taxon>Thermodesulfobacteriota</taxon>
        <taxon>Desulfovibrionia</taxon>
        <taxon>Desulfovibrionales</taxon>
        <taxon>Desulfovibrionaceae</taxon>
        <taxon>Halodesulfovibrio</taxon>
    </lineage>
</organism>
<evidence type="ECO:0000313" key="2">
    <source>
        <dbReference type="Proteomes" id="UP000184001"/>
    </source>
</evidence>
<comment type="caution">
    <text evidence="1">The sequence shown here is derived from an EMBL/GenBank/DDBJ whole genome shotgun (WGS) entry which is preliminary data.</text>
</comment>
<evidence type="ECO:0000313" key="1">
    <source>
        <dbReference type="EMBL" id="SHJ72759.1"/>
    </source>
</evidence>
<dbReference type="AlphaFoldDB" id="A0A8G2FC98"/>
<protein>
    <submittedName>
        <fullName evidence="1">Uncharacterized protein</fullName>
    </submittedName>
</protein>
<reference evidence="1 2" key="1">
    <citation type="submission" date="2016-11" db="EMBL/GenBank/DDBJ databases">
        <authorList>
            <person name="Varghese N."/>
            <person name="Submissions S."/>
        </authorList>
    </citation>
    <scope>NUCLEOTIDE SEQUENCE [LARGE SCALE GENOMIC DNA]</scope>
    <source>
        <strain evidence="1 2">DSM 17919</strain>
    </source>
</reference>